<accession>A0A498SV62</accession>
<reference evidence="2 3" key="1">
    <citation type="submission" date="2018-08" db="EMBL/GenBank/DDBJ databases">
        <authorList>
            <person name="Laetsch R D."/>
            <person name="Stevens L."/>
            <person name="Kumar S."/>
            <person name="Blaxter L. M."/>
        </authorList>
    </citation>
    <scope>NUCLEOTIDE SEQUENCE [LARGE SCALE GENOMIC DNA]</scope>
</reference>
<feature type="region of interest" description="Disordered" evidence="1">
    <location>
        <begin position="1"/>
        <end position="29"/>
    </location>
</feature>
<gene>
    <name evidence="2" type="ORF">NAV_LOCUS9702</name>
</gene>
<name>A0A498SV62_ACAVI</name>
<keyword evidence="3" id="KW-1185">Reference proteome</keyword>
<evidence type="ECO:0000313" key="2">
    <source>
        <dbReference type="EMBL" id="VBB34911.1"/>
    </source>
</evidence>
<dbReference type="Proteomes" id="UP000276991">
    <property type="component" value="Unassembled WGS sequence"/>
</dbReference>
<feature type="region of interest" description="Disordered" evidence="1">
    <location>
        <begin position="43"/>
        <end position="70"/>
    </location>
</feature>
<evidence type="ECO:0000256" key="1">
    <source>
        <dbReference type="SAM" id="MobiDB-lite"/>
    </source>
</evidence>
<dbReference type="EMBL" id="UPTC01004353">
    <property type="protein sequence ID" value="VBB34911.1"/>
    <property type="molecule type" value="Genomic_DNA"/>
</dbReference>
<protein>
    <submittedName>
        <fullName evidence="2">Uncharacterized protein</fullName>
    </submittedName>
</protein>
<sequence>MQMTEASEKPEAKKYAKSSEDPFGTEEPIISTIKAANNALSGKFKSSEKSGTDSFEAESQPLTQSTQVSRTPAISLKSANDEMYEFDVDLLYSWDQSSGTISYEAWSHSLINTFNNAKMLPHYKDIICRAKLNQRLLCDSMPAQKVLSAKSLAMLNEAERRDRMRGHLFERIVIPCEKDRNTERYEFILKMCDDVISEYMASNSRDNKILKINLECGGDMPPRIKVNGICAERLPKFDDGNERYSNVNQLAQVSLLFLTII</sequence>
<dbReference type="OrthoDB" id="5848260at2759"/>
<dbReference type="AlphaFoldDB" id="A0A498SV62"/>
<organism evidence="2 3">
    <name type="scientific">Acanthocheilonema viteae</name>
    <name type="common">Filarial nematode worm</name>
    <name type="synonym">Dipetalonema viteae</name>
    <dbReference type="NCBI Taxonomy" id="6277"/>
    <lineage>
        <taxon>Eukaryota</taxon>
        <taxon>Metazoa</taxon>
        <taxon>Ecdysozoa</taxon>
        <taxon>Nematoda</taxon>
        <taxon>Chromadorea</taxon>
        <taxon>Rhabditida</taxon>
        <taxon>Spirurina</taxon>
        <taxon>Spiruromorpha</taxon>
        <taxon>Filarioidea</taxon>
        <taxon>Onchocercidae</taxon>
        <taxon>Acanthocheilonema</taxon>
    </lineage>
</organism>
<proteinExistence type="predicted"/>
<feature type="compositionally biased region" description="Basic and acidic residues" evidence="1">
    <location>
        <begin position="1"/>
        <end position="20"/>
    </location>
</feature>
<evidence type="ECO:0000313" key="3">
    <source>
        <dbReference type="Proteomes" id="UP000276991"/>
    </source>
</evidence>
<feature type="compositionally biased region" description="Polar residues" evidence="1">
    <location>
        <begin position="60"/>
        <end position="70"/>
    </location>
</feature>